<dbReference type="Gene3D" id="2.60.40.420">
    <property type="entry name" value="Cupredoxins - blue copper proteins"/>
    <property type="match status" value="2"/>
</dbReference>
<dbReference type="PANTHER" id="PTHR34883">
    <property type="entry name" value="SERINE-RICH PROTEIN, PUTATIVE-RELATED-RELATED"/>
    <property type="match status" value="1"/>
</dbReference>
<keyword evidence="1" id="KW-0472">Membrane</keyword>
<feature type="signal peptide" evidence="2">
    <location>
        <begin position="1"/>
        <end position="17"/>
    </location>
</feature>
<gene>
    <name evidence="3" type="ORF">HGRIS_013473</name>
</gene>
<evidence type="ECO:0000313" key="3">
    <source>
        <dbReference type="EMBL" id="KAL0947356.1"/>
    </source>
</evidence>
<proteinExistence type="predicted"/>
<dbReference type="InterPro" id="IPR008972">
    <property type="entry name" value="Cupredoxin"/>
</dbReference>
<evidence type="ECO:0000313" key="4">
    <source>
        <dbReference type="Proteomes" id="UP001556367"/>
    </source>
</evidence>
<keyword evidence="1" id="KW-0812">Transmembrane</keyword>
<evidence type="ECO:0000256" key="2">
    <source>
        <dbReference type="SAM" id="SignalP"/>
    </source>
</evidence>
<name>A0ABR3IVK6_9AGAR</name>
<evidence type="ECO:0000256" key="1">
    <source>
        <dbReference type="SAM" id="Phobius"/>
    </source>
</evidence>
<dbReference type="InterPro" id="IPR052953">
    <property type="entry name" value="Ser-rich/MCO-related"/>
</dbReference>
<keyword evidence="2" id="KW-0732">Signal</keyword>
<reference evidence="4" key="1">
    <citation type="submission" date="2024-06" db="EMBL/GenBank/DDBJ databases">
        <title>Multi-omics analyses provide insights into the biosynthesis of the anticancer antibiotic pleurotin in Hohenbuehelia grisea.</title>
        <authorList>
            <person name="Weaver J.A."/>
            <person name="Alberti F."/>
        </authorList>
    </citation>
    <scope>NUCLEOTIDE SEQUENCE [LARGE SCALE GENOMIC DNA]</scope>
    <source>
        <strain evidence="4">T-177</strain>
    </source>
</reference>
<accession>A0ABR3IVK6</accession>
<keyword evidence="4" id="KW-1185">Reference proteome</keyword>
<organism evidence="3 4">
    <name type="scientific">Hohenbuehelia grisea</name>
    <dbReference type="NCBI Taxonomy" id="104357"/>
    <lineage>
        <taxon>Eukaryota</taxon>
        <taxon>Fungi</taxon>
        <taxon>Dikarya</taxon>
        <taxon>Basidiomycota</taxon>
        <taxon>Agaricomycotina</taxon>
        <taxon>Agaricomycetes</taxon>
        <taxon>Agaricomycetidae</taxon>
        <taxon>Agaricales</taxon>
        <taxon>Pleurotineae</taxon>
        <taxon>Pleurotaceae</taxon>
        <taxon>Hohenbuehelia</taxon>
    </lineage>
</organism>
<sequence>MYFTTALLLAGLPSALAVTYNVTVGANGRNAFDPEYVAAEAGDVVNFIFNPKNHTVTQSAFDPPCVRLDGGLASGFQPVTPETNPLPTFQVNVTGKTPLWFYCGQTGHCGQGMVFSINPPEDPSPNSFKAHKDLAIARNGTGPASVSPSSVGVYTTPPAPHWVTATATVTGASSTWTTTYTSYDGTPPPTPAAQPQDHKIIVGPDGQFVFSPARVEAAIGDTVTFEFRQKNHTVTQSSFMQPCRPLRDTSLTGEVGFTSGFQPVAADATTFPTFQIKVNDTAPIWGYCEQVNHCGAGMVFAINSVESGSNSLAAFQGLAQRINGTGATGPGSGSGSGSGSNNGAIKGGFSARVGAGAGMALALALALGTWFALL</sequence>
<dbReference type="SUPFAM" id="SSF49503">
    <property type="entry name" value="Cupredoxins"/>
    <property type="match status" value="2"/>
</dbReference>
<feature type="chain" id="PRO_5046933918" description="Cupredoxin" evidence="2">
    <location>
        <begin position="18"/>
        <end position="374"/>
    </location>
</feature>
<dbReference type="EMBL" id="JASNQZ010000015">
    <property type="protein sequence ID" value="KAL0947356.1"/>
    <property type="molecule type" value="Genomic_DNA"/>
</dbReference>
<dbReference type="PANTHER" id="PTHR34883:SF4">
    <property type="entry name" value="CUPREDOXIN"/>
    <property type="match status" value="1"/>
</dbReference>
<keyword evidence="1" id="KW-1133">Transmembrane helix</keyword>
<dbReference type="Proteomes" id="UP001556367">
    <property type="component" value="Unassembled WGS sequence"/>
</dbReference>
<dbReference type="CDD" id="cd00920">
    <property type="entry name" value="Cupredoxin"/>
    <property type="match status" value="2"/>
</dbReference>
<comment type="caution">
    <text evidence="3">The sequence shown here is derived from an EMBL/GenBank/DDBJ whole genome shotgun (WGS) entry which is preliminary data.</text>
</comment>
<feature type="transmembrane region" description="Helical" evidence="1">
    <location>
        <begin position="353"/>
        <end position="373"/>
    </location>
</feature>
<evidence type="ECO:0008006" key="5">
    <source>
        <dbReference type="Google" id="ProtNLM"/>
    </source>
</evidence>
<protein>
    <recommendedName>
        <fullName evidence="5">Cupredoxin</fullName>
    </recommendedName>
</protein>